<dbReference type="AlphaFoldDB" id="A0A7U3RLL1"/>
<dbReference type="GO" id="GO:0015986">
    <property type="term" value="P:proton motive force-driven ATP synthesis"/>
    <property type="evidence" value="ECO:0007669"/>
    <property type="project" value="InterPro"/>
</dbReference>
<sequence length="52" mass="6325">MPQMAPTWWTVLYITFILSLCIMCIILYFHSFNTPNVTQKNKFPKKSINWKW</sequence>
<dbReference type="Pfam" id="PF00895">
    <property type="entry name" value="ATP-synt_8"/>
    <property type="match status" value="1"/>
</dbReference>
<comment type="subcellular location">
    <subcellularLocation>
        <location evidence="1 12">Mitochondrion membrane</location>
        <topology evidence="1 12">Single-pass membrane protein</topology>
    </subcellularLocation>
</comment>
<evidence type="ECO:0000256" key="8">
    <source>
        <dbReference type="ARBA" id="ARBA00022989"/>
    </source>
</evidence>
<evidence type="ECO:0000256" key="9">
    <source>
        <dbReference type="ARBA" id="ARBA00023065"/>
    </source>
</evidence>
<keyword evidence="7 12" id="KW-0375">Hydrogen ion transport</keyword>
<keyword evidence="8 13" id="KW-1133">Transmembrane helix</keyword>
<dbReference type="EMBL" id="MT556654">
    <property type="protein sequence ID" value="QKY63776.1"/>
    <property type="molecule type" value="Genomic_DNA"/>
</dbReference>
<evidence type="ECO:0000256" key="1">
    <source>
        <dbReference type="ARBA" id="ARBA00004304"/>
    </source>
</evidence>
<gene>
    <name evidence="14" type="primary">ATP8</name>
</gene>
<keyword evidence="9 12" id="KW-0406">Ion transport</keyword>
<keyword evidence="5 12" id="KW-0138">CF(0)</keyword>
<evidence type="ECO:0000256" key="2">
    <source>
        <dbReference type="ARBA" id="ARBA00008892"/>
    </source>
</evidence>
<evidence type="ECO:0000256" key="3">
    <source>
        <dbReference type="ARBA" id="ARBA00011291"/>
    </source>
</evidence>
<comment type="similarity">
    <text evidence="2 12">Belongs to the ATPase protein 8 family.</text>
</comment>
<keyword evidence="11 13" id="KW-0472">Membrane</keyword>
<evidence type="ECO:0000256" key="10">
    <source>
        <dbReference type="ARBA" id="ARBA00023128"/>
    </source>
</evidence>
<evidence type="ECO:0000256" key="7">
    <source>
        <dbReference type="ARBA" id="ARBA00022781"/>
    </source>
</evidence>
<dbReference type="GO" id="GO:0045259">
    <property type="term" value="C:proton-transporting ATP synthase complex"/>
    <property type="evidence" value="ECO:0007669"/>
    <property type="project" value="UniProtKB-KW"/>
</dbReference>
<organism evidence="14">
    <name type="scientific">Dipetalogaster maximus</name>
    <name type="common">Blood-sucking bug</name>
    <dbReference type="NCBI Taxonomy" id="72496"/>
    <lineage>
        <taxon>Eukaryota</taxon>
        <taxon>Metazoa</taxon>
        <taxon>Ecdysozoa</taxon>
        <taxon>Arthropoda</taxon>
        <taxon>Hexapoda</taxon>
        <taxon>Insecta</taxon>
        <taxon>Pterygota</taxon>
        <taxon>Neoptera</taxon>
        <taxon>Paraneoptera</taxon>
        <taxon>Hemiptera</taxon>
        <taxon>Heteroptera</taxon>
        <taxon>Panheteroptera</taxon>
        <taxon>Cimicomorpha</taxon>
        <taxon>Reduviidae</taxon>
        <taxon>Triatominae</taxon>
        <taxon>Dipetalogaster</taxon>
    </lineage>
</organism>
<keyword evidence="10 12" id="KW-0496">Mitochondrion</keyword>
<accession>A0A7U3RLL1</accession>
<proteinExistence type="inferred from homology"/>
<name>A0A7U3RLL1_DIPMA</name>
<evidence type="ECO:0000256" key="6">
    <source>
        <dbReference type="ARBA" id="ARBA00022692"/>
    </source>
</evidence>
<evidence type="ECO:0000256" key="5">
    <source>
        <dbReference type="ARBA" id="ARBA00022547"/>
    </source>
</evidence>
<dbReference type="GO" id="GO:0015078">
    <property type="term" value="F:proton transmembrane transporter activity"/>
    <property type="evidence" value="ECO:0007669"/>
    <property type="project" value="InterPro"/>
</dbReference>
<dbReference type="GO" id="GO:0031966">
    <property type="term" value="C:mitochondrial membrane"/>
    <property type="evidence" value="ECO:0007669"/>
    <property type="project" value="UniProtKB-SubCell"/>
</dbReference>
<evidence type="ECO:0000256" key="13">
    <source>
        <dbReference type="SAM" id="Phobius"/>
    </source>
</evidence>
<feature type="transmembrane region" description="Helical" evidence="13">
    <location>
        <begin position="6"/>
        <end position="29"/>
    </location>
</feature>
<geneLocation type="mitochondrion" evidence="14"/>
<evidence type="ECO:0000313" key="14">
    <source>
        <dbReference type="EMBL" id="QKY63776.1"/>
    </source>
</evidence>
<evidence type="ECO:0000256" key="11">
    <source>
        <dbReference type="ARBA" id="ARBA00023136"/>
    </source>
</evidence>
<reference evidence="14" key="1">
    <citation type="journal article" date="2020" name="Infect. Genet. Evol.">
        <title>Phylogeny of the North-Central American clade of blood-sucking reduviid bugs of the tribe Triatomini (Hemiptera: Triatominae) based on the mitochondrial genome.</title>
        <authorList>
            <person name="Aguilera-Uribe M."/>
            <person name="Meza-Lazaro R.N."/>
            <person name="Kieran T.J."/>
            <person name="Ibarra-Cerdena C.N."/>
            <person name="Zaldivar-Riveron A."/>
        </authorList>
    </citation>
    <scope>NUCLEOTIDE SEQUENCE</scope>
</reference>
<dbReference type="InterPro" id="IPR001421">
    <property type="entry name" value="ATP8_metazoa"/>
</dbReference>
<evidence type="ECO:0000256" key="4">
    <source>
        <dbReference type="ARBA" id="ARBA00022448"/>
    </source>
</evidence>
<keyword evidence="6 12" id="KW-0812">Transmembrane</keyword>
<protein>
    <recommendedName>
        <fullName evidence="12">ATP synthase complex subunit 8</fullName>
    </recommendedName>
</protein>
<evidence type="ECO:0000256" key="12">
    <source>
        <dbReference type="RuleBase" id="RU003661"/>
    </source>
</evidence>
<keyword evidence="4 12" id="KW-0813">Transport</keyword>
<comment type="subunit">
    <text evidence="3">F-type ATPases have 2 components, CF(1) - the catalytic core - and CF(0) - the membrane proton channel.</text>
</comment>